<evidence type="ECO:0000259" key="5">
    <source>
        <dbReference type="PROSITE" id="PS51352"/>
    </source>
</evidence>
<dbReference type="InterPro" id="IPR000866">
    <property type="entry name" value="AhpC/TSA"/>
</dbReference>
<dbReference type="InterPro" id="IPR013766">
    <property type="entry name" value="Thioredoxin_domain"/>
</dbReference>
<dbReference type="CDD" id="cd02966">
    <property type="entry name" value="TlpA_like_family"/>
    <property type="match status" value="1"/>
</dbReference>
<dbReference type="InterPro" id="IPR050553">
    <property type="entry name" value="Thioredoxin_ResA/DsbE_sf"/>
</dbReference>
<gene>
    <name evidence="6" type="ORF">UFOPK3119_00780</name>
</gene>
<protein>
    <submittedName>
        <fullName evidence="6">Unannotated protein</fullName>
    </submittedName>
</protein>
<evidence type="ECO:0000313" key="6">
    <source>
        <dbReference type="EMBL" id="CAB4818653.1"/>
    </source>
</evidence>
<keyword evidence="2" id="KW-0201">Cytochrome c-type biogenesis</keyword>
<dbReference type="PROSITE" id="PS00194">
    <property type="entry name" value="THIOREDOXIN_1"/>
    <property type="match status" value="1"/>
</dbReference>
<dbReference type="SUPFAM" id="SSF52833">
    <property type="entry name" value="Thioredoxin-like"/>
    <property type="match status" value="1"/>
</dbReference>
<keyword evidence="4" id="KW-0676">Redox-active center</keyword>
<feature type="domain" description="Thioredoxin" evidence="5">
    <location>
        <begin position="35"/>
        <end position="173"/>
    </location>
</feature>
<evidence type="ECO:0000256" key="3">
    <source>
        <dbReference type="ARBA" id="ARBA00023157"/>
    </source>
</evidence>
<dbReference type="PROSITE" id="PS51257">
    <property type="entry name" value="PROKAR_LIPOPROTEIN"/>
    <property type="match status" value="1"/>
</dbReference>
<keyword evidence="3" id="KW-1015">Disulfide bond</keyword>
<dbReference type="EMBL" id="CAFAAX010000102">
    <property type="protein sequence ID" value="CAB4818653.1"/>
    <property type="molecule type" value="Genomic_DNA"/>
</dbReference>
<dbReference type="PANTHER" id="PTHR42852:SF6">
    <property type="entry name" value="THIOL:DISULFIDE INTERCHANGE PROTEIN DSBE"/>
    <property type="match status" value="1"/>
</dbReference>
<dbReference type="InterPro" id="IPR036249">
    <property type="entry name" value="Thioredoxin-like_sf"/>
</dbReference>
<evidence type="ECO:0000256" key="1">
    <source>
        <dbReference type="ARBA" id="ARBA00004196"/>
    </source>
</evidence>
<reference evidence="6" key="1">
    <citation type="submission" date="2020-05" db="EMBL/GenBank/DDBJ databases">
        <authorList>
            <person name="Chiriac C."/>
            <person name="Salcher M."/>
            <person name="Ghai R."/>
            <person name="Kavagutti S V."/>
        </authorList>
    </citation>
    <scope>NUCLEOTIDE SEQUENCE</scope>
</reference>
<evidence type="ECO:0000256" key="2">
    <source>
        <dbReference type="ARBA" id="ARBA00022748"/>
    </source>
</evidence>
<dbReference type="InterPro" id="IPR017937">
    <property type="entry name" value="Thioredoxin_CS"/>
</dbReference>
<dbReference type="AlphaFoldDB" id="A0A6J6ZDU9"/>
<dbReference type="Pfam" id="PF00578">
    <property type="entry name" value="AhpC-TSA"/>
    <property type="match status" value="1"/>
</dbReference>
<dbReference type="PANTHER" id="PTHR42852">
    <property type="entry name" value="THIOL:DISULFIDE INTERCHANGE PROTEIN DSBE"/>
    <property type="match status" value="1"/>
</dbReference>
<evidence type="ECO:0000256" key="4">
    <source>
        <dbReference type="ARBA" id="ARBA00023284"/>
    </source>
</evidence>
<dbReference type="Gene3D" id="3.40.30.10">
    <property type="entry name" value="Glutaredoxin"/>
    <property type="match status" value="1"/>
</dbReference>
<name>A0A6J6ZDU9_9ZZZZ</name>
<dbReference type="GO" id="GO:0030313">
    <property type="term" value="C:cell envelope"/>
    <property type="evidence" value="ECO:0007669"/>
    <property type="project" value="UniProtKB-SubCell"/>
</dbReference>
<proteinExistence type="predicted"/>
<dbReference type="GO" id="GO:0016209">
    <property type="term" value="F:antioxidant activity"/>
    <property type="evidence" value="ECO:0007669"/>
    <property type="project" value="InterPro"/>
</dbReference>
<organism evidence="6">
    <name type="scientific">freshwater metagenome</name>
    <dbReference type="NCBI Taxonomy" id="449393"/>
    <lineage>
        <taxon>unclassified sequences</taxon>
        <taxon>metagenomes</taxon>
        <taxon>ecological metagenomes</taxon>
    </lineage>
</organism>
<dbReference type="PROSITE" id="PS51352">
    <property type="entry name" value="THIOREDOXIN_2"/>
    <property type="match status" value="1"/>
</dbReference>
<dbReference type="GO" id="GO:0016491">
    <property type="term" value="F:oxidoreductase activity"/>
    <property type="evidence" value="ECO:0007669"/>
    <property type="project" value="InterPro"/>
</dbReference>
<comment type="subcellular location">
    <subcellularLocation>
        <location evidence="1">Cell envelope</location>
    </subcellularLocation>
</comment>
<sequence>MKRALIVIASLILAGCSVSEPVAIKGEVISCGSVTSEKAIIEGISVECVDGSAGALIESLRGPMVLNVWGSWCTSCLAEMPEFVSFYGKAKDKVQLVGVAVEEVDPADSRRFIEEHGMTWPNFYDRENKTRGYFGMGVPVTWFIDAEGKVTFKKIGVIKSEQELIDLTAEHLGVEI</sequence>
<accession>A0A6J6ZDU9</accession>
<dbReference type="GO" id="GO:0017004">
    <property type="term" value="P:cytochrome complex assembly"/>
    <property type="evidence" value="ECO:0007669"/>
    <property type="project" value="UniProtKB-KW"/>
</dbReference>